<evidence type="ECO:0000313" key="5">
    <source>
        <dbReference type="Proteomes" id="UP000027180"/>
    </source>
</evidence>
<dbReference type="KEGG" id="rei:IE4771_CH03140"/>
<dbReference type="InterPro" id="IPR018188">
    <property type="entry name" value="RNase_T2_His_AS_1"/>
</dbReference>
<feature type="signal peptide" evidence="3">
    <location>
        <begin position="1"/>
        <end position="23"/>
    </location>
</feature>
<reference evidence="4 5" key="1">
    <citation type="submission" date="2013-12" db="EMBL/GenBank/DDBJ databases">
        <title>Complete genome sequence of Rhizobium etli bv. mimosae IE4771.</title>
        <authorList>
            <person name="Bustos P."/>
            <person name="Santamaria R.I."/>
            <person name="Lozano L."/>
            <person name="Ormeno-Orrillo E."/>
            <person name="Rogel M.A."/>
            <person name="Romero D."/>
            <person name="Cevallos M.A."/>
            <person name="Martinez-Romero E."/>
            <person name="Gonzalez V."/>
        </authorList>
    </citation>
    <scope>NUCLEOTIDE SEQUENCE [LARGE SCALE GENOMIC DNA]</scope>
    <source>
        <strain evidence="4 5">IE4771</strain>
    </source>
</reference>
<protein>
    <submittedName>
        <fullName evidence="4">Ribonuclease T2 family protein</fullName>
    </submittedName>
</protein>
<proteinExistence type="inferred from homology"/>
<dbReference type="SUPFAM" id="SSF55895">
    <property type="entry name" value="Ribonuclease Rh-like"/>
    <property type="match status" value="1"/>
</dbReference>
<evidence type="ECO:0000256" key="1">
    <source>
        <dbReference type="ARBA" id="ARBA00007469"/>
    </source>
</evidence>
<dbReference type="OrthoDB" id="4720638at2"/>
<dbReference type="InterPro" id="IPR001568">
    <property type="entry name" value="RNase_T2-like"/>
</dbReference>
<comment type="similarity">
    <text evidence="1 2">Belongs to the RNase T2 family.</text>
</comment>
<feature type="chain" id="PRO_5001583585" evidence="3">
    <location>
        <begin position="24"/>
        <end position="246"/>
    </location>
</feature>
<dbReference type="PROSITE" id="PS00531">
    <property type="entry name" value="RNASE_T2_2"/>
    <property type="match status" value="1"/>
</dbReference>
<name>A0A060HZ64_RHIET</name>
<dbReference type="EMBL" id="CP006986">
    <property type="protein sequence ID" value="AIC28228.1"/>
    <property type="molecule type" value="Genomic_DNA"/>
</dbReference>
<dbReference type="PANTHER" id="PTHR11240">
    <property type="entry name" value="RIBONUCLEASE T2"/>
    <property type="match status" value="1"/>
</dbReference>
<dbReference type="InterPro" id="IPR036430">
    <property type="entry name" value="RNase_T2-like_sf"/>
</dbReference>
<dbReference type="PROSITE" id="PS00530">
    <property type="entry name" value="RNASE_T2_1"/>
    <property type="match status" value="1"/>
</dbReference>
<dbReference type="GO" id="GO:0006401">
    <property type="term" value="P:RNA catabolic process"/>
    <property type="evidence" value="ECO:0007669"/>
    <property type="project" value="TreeGrafter"/>
</dbReference>
<dbReference type="InterPro" id="IPR033130">
    <property type="entry name" value="RNase_T2_His_AS_2"/>
</dbReference>
<dbReference type="AlphaFoldDB" id="A0A060HZ64"/>
<gene>
    <name evidence="4" type="ORF">IE4771_CH03140</name>
</gene>
<sequence length="246" mass="25756">MSSMQLRTLTFAVSMTLAGAAMAQQADGRTRFILAASWQPAFCQTNQKKAECASQTGERHDATNFSLHGLWPMRQNYCGVSDDQKAADKDGKWTSLPQVTLSAETQAALVKAMPGTQSGLERHEWTKHGTCTKMSAEDYFGVGVHLLGGLNASAVRELFAANIGKPVKAEAIKAAFDKSFGPGAGDRVKMSCRRAGNVKMISGLTIGLSEAAGSASAKSAGLGDLIQGAGKTSFGCDEGVVDAAGF</sequence>
<dbReference type="Pfam" id="PF00445">
    <property type="entry name" value="Ribonuclease_T2"/>
    <property type="match status" value="1"/>
</dbReference>
<keyword evidence="3" id="KW-0732">Signal</keyword>
<dbReference type="Gene3D" id="3.90.730.10">
    <property type="entry name" value="Ribonuclease T2-like"/>
    <property type="match status" value="1"/>
</dbReference>
<evidence type="ECO:0000256" key="2">
    <source>
        <dbReference type="RuleBase" id="RU004328"/>
    </source>
</evidence>
<dbReference type="Proteomes" id="UP000027180">
    <property type="component" value="Chromosome"/>
</dbReference>
<dbReference type="PANTHER" id="PTHR11240:SF22">
    <property type="entry name" value="RIBONUCLEASE T2"/>
    <property type="match status" value="1"/>
</dbReference>
<evidence type="ECO:0000256" key="3">
    <source>
        <dbReference type="SAM" id="SignalP"/>
    </source>
</evidence>
<dbReference type="GO" id="GO:0003723">
    <property type="term" value="F:RNA binding"/>
    <property type="evidence" value="ECO:0007669"/>
    <property type="project" value="InterPro"/>
</dbReference>
<organism evidence="4 5">
    <name type="scientific">Rhizobium etli bv. mimosae str. IE4771</name>
    <dbReference type="NCBI Taxonomy" id="1432050"/>
    <lineage>
        <taxon>Bacteria</taxon>
        <taxon>Pseudomonadati</taxon>
        <taxon>Pseudomonadota</taxon>
        <taxon>Alphaproteobacteria</taxon>
        <taxon>Hyphomicrobiales</taxon>
        <taxon>Rhizobiaceae</taxon>
        <taxon>Rhizobium/Agrobacterium group</taxon>
        <taxon>Rhizobium</taxon>
    </lineage>
</organism>
<dbReference type="RefSeq" id="WP_038690167.1">
    <property type="nucleotide sequence ID" value="NZ_CP006986.1"/>
</dbReference>
<dbReference type="HOGENOM" id="CLU_066598_1_0_5"/>
<evidence type="ECO:0000313" key="4">
    <source>
        <dbReference type="EMBL" id="AIC28228.1"/>
    </source>
</evidence>
<dbReference type="GO" id="GO:0033897">
    <property type="term" value="F:ribonuclease T2 activity"/>
    <property type="evidence" value="ECO:0007669"/>
    <property type="project" value="InterPro"/>
</dbReference>
<accession>A0A060HZ64</accession>